<sequence length="161" mass="17141">MNAVAVHRFEPDSPGAGLVALLTAYHLRTEAEKGVPVSDPAALPARYRAEIEDPRAAFADDVVLVARHGDAAVGCLVVTAPADGRAELKRLWTVPELRGHGVASRLVGAALEHAVEAGARTVALSVWEWRTGALALYGRLGFAVVDPWDERDGLVCMERAV</sequence>
<dbReference type="InterPro" id="IPR000182">
    <property type="entry name" value="GNAT_dom"/>
</dbReference>
<dbReference type="PANTHER" id="PTHR43877:SF2">
    <property type="entry name" value="AMINOALKYLPHOSPHONATE N-ACETYLTRANSFERASE-RELATED"/>
    <property type="match status" value="1"/>
</dbReference>
<dbReference type="AlphaFoldDB" id="A0A7W3J676"/>
<dbReference type="RefSeq" id="WP_182614548.1">
    <property type="nucleotide sequence ID" value="NZ_BAAATF010000002.1"/>
</dbReference>
<dbReference type="InterPro" id="IPR016181">
    <property type="entry name" value="Acyl_CoA_acyltransferase"/>
</dbReference>
<reference evidence="4 5" key="1">
    <citation type="submission" date="2020-07" db="EMBL/GenBank/DDBJ databases">
        <title>Sequencing the genomes of 1000 actinobacteria strains.</title>
        <authorList>
            <person name="Klenk H.-P."/>
        </authorList>
    </citation>
    <scope>NUCLEOTIDE SEQUENCE [LARGE SCALE GENOMIC DNA]</scope>
    <source>
        <strain evidence="4 5">DSM 44121</strain>
    </source>
</reference>
<dbReference type="Pfam" id="PF00583">
    <property type="entry name" value="Acetyltransf_1"/>
    <property type="match status" value="1"/>
</dbReference>
<dbReference type="Gene3D" id="3.40.630.30">
    <property type="match status" value="1"/>
</dbReference>
<evidence type="ECO:0000313" key="5">
    <source>
        <dbReference type="Proteomes" id="UP000540568"/>
    </source>
</evidence>
<dbReference type="PANTHER" id="PTHR43877">
    <property type="entry name" value="AMINOALKYLPHOSPHONATE N-ACETYLTRANSFERASE-RELATED-RELATED"/>
    <property type="match status" value="1"/>
</dbReference>
<dbReference type="Proteomes" id="UP000540568">
    <property type="component" value="Unassembled WGS sequence"/>
</dbReference>
<dbReference type="PROSITE" id="PS51186">
    <property type="entry name" value="GNAT"/>
    <property type="match status" value="1"/>
</dbReference>
<dbReference type="InterPro" id="IPR050832">
    <property type="entry name" value="Bact_Acetyltransf"/>
</dbReference>
<dbReference type="GO" id="GO:0016747">
    <property type="term" value="F:acyltransferase activity, transferring groups other than amino-acyl groups"/>
    <property type="evidence" value="ECO:0007669"/>
    <property type="project" value="InterPro"/>
</dbReference>
<name>A0A7W3J676_9MICO</name>
<proteinExistence type="predicted"/>
<evidence type="ECO:0000256" key="1">
    <source>
        <dbReference type="ARBA" id="ARBA00022679"/>
    </source>
</evidence>
<evidence type="ECO:0000259" key="3">
    <source>
        <dbReference type="PROSITE" id="PS51186"/>
    </source>
</evidence>
<dbReference type="SUPFAM" id="SSF55729">
    <property type="entry name" value="Acyl-CoA N-acyltransferases (Nat)"/>
    <property type="match status" value="1"/>
</dbReference>
<feature type="domain" description="N-acetyltransferase" evidence="3">
    <location>
        <begin position="4"/>
        <end position="161"/>
    </location>
</feature>
<dbReference type="EC" id="2.3.1.-" evidence="4"/>
<dbReference type="EMBL" id="JACGWV010000001">
    <property type="protein sequence ID" value="MBA8806889.1"/>
    <property type="molecule type" value="Genomic_DNA"/>
</dbReference>
<keyword evidence="5" id="KW-1185">Reference proteome</keyword>
<evidence type="ECO:0000256" key="2">
    <source>
        <dbReference type="ARBA" id="ARBA00023315"/>
    </source>
</evidence>
<protein>
    <submittedName>
        <fullName evidence="4">Putative acetyltransferase</fullName>
        <ecNumber evidence="4">2.3.1.-</ecNumber>
    </submittedName>
</protein>
<accession>A0A7W3J676</accession>
<comment type="caution">
    <text evidence="4">The sequence shown here is derived from an EMBL/GenBank/DDBJ whole genome shotgun (WGS) entry which is preliminary data.</text>
</comment>
<keyword evidence="1 4" id="KW-0808">Transferase</keyword>
<keyword evidence="2 4" id="KW-0012">Acyltransferase</keyword>
<gene>
    <name evidence="4" type="ORF">FHX71_000831</name>
</gene>
<evidence type="ECO:0000313" key="4">
    <source>
        <dbReference type="EMBL" id="MBA8806889.1"/>
    </source>
</evidence>
<organism evidence="4 5">
    <name type="scientific">Promicromonospora sukumoe</name>
    <dbReference type="NCBI Taxonomy" id="88382"/>
    <lineage>
        <taxon>Bacteria</taxon>
        <taxon>Bacillati</taxon>
        <taxon>Actinomycetota</taxon>
        <taxon>Actinomycetes</taxon>
        <taxon>Micrococcales</taxon>
        <taxon>Promicromonosporaceae</taxon>
        <taxon>Promicromonospora</taxon>
    </lineage>
</organism>
<dbReference type="CDD" id="cd04301">
    <property type="entry name" value="NAT_SF"/>
    <property type="match status" value="1"/>
</dbReference>